<proteinExistence type="predicted"/>
<evidence type="ECO:0000313" key="2">
    <source>
        <dbReference type="EMBL" id="KAG6518300.1"/>
    </source>
</evidence>
<dbReference type="AlphaFoldDB" id="A0A8J5LH46"/>
<evidence type="ECO:0000313" key="3">
    <source>
        <dbReference type="Proteomes" id="UP000734854"/>
    </source>
</evidence>
<dbReference type="EMBL" id="JACMSC010000006">
    <property type="protein sequence ID" value="KAG6518300.1"/>
    <property type="molecule type" value="Genomic_DNA"/>
</dbReference>
<dbReference type="CDD" id="cd09272">
    <property type="entry name" value="RNase_HI_RT_Ty1"/>
    <property type="match status" value="1"/>
</dbReference>
<dbReference type="InterPro" id="IPR054722">
    <property type="entry name" value="PolX-like_BBD"/>
</dbReference>
<evidence type="ECO:0000259" key="1">
    <source>
        <dbReference type="Pfam" id="PF22936"/>
    </source>
</evidence>
<name>A0A8J5LH46_ZINOF</name>
<organism evidence="2 3">
    <name type="scientific">Zingiber officinale</name>
    <name type="common">Ginger</name>
    <name type="synonym">Amomum zingiber</name>
    <dbReference type="NCBI Taxonomy" id="94328"/>
    <lineage>
        <taxon>Eukaryota</taxon>
        <taxon>Viridiplantae</taxon>
        <taxon>Streptophyta</taxon>
        <taxon>Embryophyta</taxon>
        <taxon>Tracheophyta</taxon>
        <taxon>Spermatophyta</taxon>
        <taxon>Magnoliopsida</taxon>
        <taxon>Liliopsida</taxon>
        <taxon>Zingiberales</taxon>
        <taxon>Zingiberaceae</taxon>
        <taxon>Zingiber</taxon>
    </lineage>
</organism>
<dbReference type="PANTHER" id="PTHR11439">
    <property type="entry name" value="GAG-POL-RELATED RETROTRANSPOSON"/>
    <property type="match status" value="1"/>
</dbReference>
<gene>
    <name evidence="2" type="ORF">ZIOFF_021704</name>
</gene>
<sequence length="399" mass="45447">MDSLTVEVVEGIFKVEEEEEEILQVEENLHGSRKLVILILHVSFDCWYKEKGENQKGKKVVNFSVEDDNNKLFFSTMDDEKSGEIWYLDSGCSNHLTGNQSAFEESDKNYSSHVELGDGRQVKIEGKGVIAVHTSGGYRLFNPLTNQLVLSRDVIFDETASWKWETQEVTEVPMEDLFLEPKESVKDIVGSLRSNYEDDSDSGTPPRRFMNAPSKLHFVAAKMILRYLQGTKTLGIKYLKEEDSKLVGFCDSDWAGSLDDRRSTSAYVFCLGSKTISWSSKKQSSVALSSAEAEYIAANEVVRNAIWLRRILVDLQQKGTNPTQIYCDNQSAISMTKNPVFHARSKHIELRHNYIRDMVQKKEIHLDFIKTTNQPADVLTKAVSIEKLQQFKDMMKITN</sequence>
<accession>A0A8J5LH46</accession>
<dbReference type="Proteomes" id="UP000734854">
    <property type="component" value="Unassembled WGS sequence"/>
</dbReference>
<feature type="domain" description="Retrovirus-related Pol polyprotein from transposon TNT 1-94-like beta-barrel" evidence="1">
    <location>
        <begin position="86"/>
        <end position="137"/>
    </location>
</feature>
<dbReference type="Pfam" id="PF22936">
    <property type="entry name" value="Pol_BBD"/>
    <property type="match status" value="1"/>
</dbReference>
<comment type="caution">
    <text evidence="2">The sequence shown here is derived from an EMBL/GenBank/DDBJ whole genome shotgun (WGS) entry which is preliminary data.</text>
</comment>
<reference evidence="2 3" key="1">
    <citation type="submission" date="2020-08" db="EMBL/GenBank/DDBJ databases">
        <title>Plant Genome Project.</title>
        <authorList>
            <person name="Zhang R.-G."/>
        </authorList>
    </citation>
    <scope>NUCLEOTIDE SEQUENCE [LARGE SCALE GENOMIC DNA]</scope>
    <source>
        <tissue evidence="2">Rhizome</tissue>
    </source>
</reference>
<keyword evidence="3" id="KW-1185">Reference proteome</keyword>
<protein>
    <recommendedName>
        <fullName evidence="1">Retrovirus-related Pol polyprotein from transposon TNT 1-94-like beta-barrel domain-containing protein</fullName>
    </recommendedName>
</protein>
<dbReference type="PANTHER" id="PTHR11439:SF463">
    <property type="entry name" value="REVERSE TRANSCRIPTASE TY1_COPIA-TYPE DOMAIN-CONTAINING PROTEIN"/>
    <property type="match status" value="1"/>
</dbReference>